<dbReference type="AlphaFoldDB" id="A0A2R6WQW2"/>
<dbReference type="OrthoDB" id="7482721at2759"/>
<keyword evidence="1" id="KW-0521">NADP</keyword>
<sequence>MARALKMSQVCGDPYEVVRLIHVEKPKPGPGEVLVHIMLRTVNLYDLLCVRIGHRPVSEFNGAAYNPGPGTENGVIPGTEGFGLVEEVGEGVTGFSIGQRVVPCLYAKYLSTGTQDHCCTKGGIRHLNGGRFCCRQVKSNFLRSGRSNSQYYQLLIVFSLV</sequence>
<dbReference type="Gene3D" id="3.90.180.10">
    <property type="entry name" value="Medium-chain alcohol dehydrogenases, catalytic domain"/>
    <property type="match status" value="1"/>
</dbReference>
<accession>A0A2R6WQW2</accession>
<evidence type="ECO:0000259" key="3">
    <source>
        <dbReference type="Pfam" id="PF08240"/>
    </source>
</evidence>
<keyword evidence="5" id="KW-1185">Reference proteome</keyword>
<dbReference type="GO" id="GO:0016491">
    <property type="term" value="F:oxidoreductase activity"/>
    <property type="evidence" value="ECO:0007669"/>
    <property type="project" value="UniProtKB-KW"/>
</dbReference>
<dbReference type="PANTHER" id="PTHR48106">
    <property type="entry name" value="QUINONE OXIDOREDUCTASE PIG3-RELATED"/>
    <property type="match status" value="1"/>
</dbReference>
<organism evidence="4 5">
    <name type="scientific">Marchantia polymorpha</name>
    <name type="common">Common liverwort</name>
    <name type="synonym">Marchantia aquatica</name>
    <dbReference type="NCBI Taxonomy" id="3197"/>
    <lineage>
        <taxon>Eukaryota</taxon>
        <taxon>Viridiplantae</taxon>
        <taxon>Streptophyta</taxon>
        <taxon>Embryophyta</taxon>
        <taxon>Marchantiophyta</taxon>
        <taxon>Marchantiopsida</taxon>
        <taxon>Marchantiidae</taxon>
        <taxon>Marchantiales</taxon>
        <taxon>Marchantiaceae</taxon>
        <taxon>Marchantia</taxon>
    </lineage>
</organism>
<dbReference type="Proteomes" id="UP000244005">
    <property type="component" value="Unassembled WGS sequence"/>
</dbReference>
<gene>
    <name evidence="4" type="ORF">MARPO_0065s0063</name>
</gene>
<feature type="domain" description="Alcohol dehydrogenase-like N-terminal" evidence="3">
    <location>
        <begin position="29"/>
        <end position="129"/>
    </location>
</feature>
<evidence type="ECO:0000256" key="1">
    <source>
        <dbReference type="ARBA" id="ARBA00022857"/>
    </source>
</evidence>
<dbReference type="Pfam" id="PF08240">
    <property type="entry name" value="ADH_N"/>
    <property type="match status" value="1"/>
</dbReference>
<reference evidence="5" key="1">
    <citation type="journal article" date="2017" name="Cell">
        <title>Insights into land plant evolution garnered from the Marchantia polymorpha genome.</title>
        <authorList>
            <person name="Bowman J.L."/>
            <person name="Kohchi T."/>
            <person name="Yamato K.T."/>
            <person name="Jenkins J."/>
            <person name="Shu S."/>
            <person name="Ishizaki K."/>
            <person name="Yamaoka S."/>
            <person name="Nishihama R."/>
            <person name="Nakamura Y."/>
            <person name="Berger F."/>
            <person name="Adam C."/>
            <person name="Aki S.S."/>
            <person name="Althoff F."/>
            <person name="Araki T."/>
            <person name="Arteaga-Vazquez M.A."/>
            <person name="Balasubrmanian S."/>
            <person name="Barry K."/>
            <person name="Bauer D."/>
            <person name="Boehm C.R."/>
            <person name="Briginshaw L."/>
            <person name="Caballero-Perez J."/>
            <person name="Catarino B."/>
            <person name="Chen F."/>
            <person name="Chiyoda S."/>
            <person name="Chovatia M."/>
            <person name="Davies K.M."/>
            <person name="Delmans M."/>
            <person name="Demura T."/>
            <person name="Dierschke T."/>
            <person name="Dolan L."/>
            <person name="Dorantes-Acosta A.E."/>
            <person name="Eklund D.M."/>
            <person name="Florent S.N."/>
            <person name="Flores-Sandoval E."/>
            <person name="Fujiyama A."/>
            <person name="Fukuzawa H."/>
            <person name="Galik B."/>
            <person name="Grimanelli D."/>
            <person name="Grimwood J."/>
            <person name="Grossniklaus U."/>
            <person name="Hamada T."/>
            <person name="Haseloff J."/>
            <person name="Hetherington A.J."/>
            <person name="Higo A."/>
            <person name="Hirakawa Y."/>
            <person name="Hundley H.N."/>
            <person name="Ikeda Y."/>
            <person name="Inoue K."/>
            <person name="Inoue S.I."/>
            <person name="Ishida S."/>
            <person name="Jia Q."/>
            <person name="Kakita M."/>
            <person name="Kanazawa T."/>
            <person name="Kawai Y."/>
            <person name="Kawashima T."/>
            <person name="Kennedy M."/>
            <person name="Kinose K."/>
            <person name="Kinoshita T."/>
            <person name="Kohara Y."/>
            <person name="Koide E."/>
            <person name="Komatsu K."/>
            <person name="Kopischke S."/>
            <person name="Kubo M."/>
            <person name="Kyozuka J."/>
            <person name="Lagercrantz U."/>
            <person name="Lin S.S."/>
            <person name="Lindquist E."/>
            <person name="Lipzen A.M."/>
            <person name="Lu C.W."/>
            <person name="De Luna E."/>
            <person name="Martienssen R.A."/>
            <person name="Minamino N."/>
            <person name="Mizutani M."/>
            <person name="Mizutani M."/>
            <person name="Mochizuki N."/>
            <person name="Monte I."/>
            <person name="Mosher R."/>
            <person name="Nagasaki H."/>
            <person name="Nakagami H."/>
            <person name="Naramoto S."/>
            <person name="Nishitani K."/>
            <person name="Ohtani M."/>
            <person name="Okamoto T."/>
            <person name="Okumura M."/>
            <person name="Phillips J."/>
            <person name="Pollak B."/>
            <person name="Reinders A."/>
            <person name="Rovekamp M."/>
            <person name="Sano R."/>
            <person name="Sawa S."/>
            <person name="Schmid M.W."/>
            <person name="Shirakawa M."/>
            <person name="Solano R."/>
            <person name="Spunde A."/>
            <person name="Suetsugu N."/>
            <person name="Sugano S."/>
            <person name="Sugiyama A."/>
            <person name="Sun R."/>
            <person name="Suzuki Y."/>
            <person name="Takenaka M."/>
            <person name="Takezawa D."/>
            <person name="Tomogane H."/>
            <person name="Tsuzuki M."/>
            <person name="Ueda T."/>
            <person name="Umeda M."/>
            <person name="Ward J.M."/>
            <person name="Watanabe Y."/>
            <person name="Yazaki K."/>
            <person name="Yokoyama R."/>
            <person name="Yoshitake Y."/>
            <person name="Yotsui I."/>
            <person name="Zachgo S."/>
            <person name="Schmutz J."/>
        </authorList>
    </citation>
    <scope>NUCLEOTIDE SEQUENCE [LARGE SCALE GENOMIC DNA]</scope>
    <source>
        <strain evidence="5">Tak-1</strain>
    </source>
</reference>
<dbReference type="InterPro" id="IPR011032">
    <property type="entry name" value="GroES-like_sf"/>
</dbReference>
<dbReference type="SUPFAM" id="SSF50129">
    <property type="entry name" value="GroES-like"/>
    <property type="match status" value="1"/>
</dbReference>
<dbReference type="PANTHER" id="PTHR48106:SF2">
    <property type="entry name" value="ZN2+-BINDING DEHYDROGENASE"/>
    <property type="match status" value="1"/>
</dbReference>
<keyword evidence="2" id="KW-0560">Oxidoreductase</keyword>
<evidence type="ECO:0000256" key="2">
    <source>
        <dbReference type="ARBA" id="ARBA00023002"/>
    </source>
</evidence>
<dbReference type="InterPro" id="IPR013154">
    <property type="entry name" value="ADH-like_N"/>
</dbReference>
<protein>
    <recommendedName>
        <fullName evidence="3">Alcohol dehydrogenase-like N-terminal domain-containing protein</fullName>
    </recommendedName>
</protein>
<proteinExistence type="predicted"/>
<evidence type="ECO:0000313" key="4">
    <source>
        <dbReference type="EMBL" id="PTQ36257.1"/>
    </source>
</evidence>
<name>A0A2R6WQW2_MARPO</name>
<dbReference type="EMBL" id="KZ772737">
    <property type="protein sequence ID" value="PTQ36257.1"/>
    <property type="molecule type" value="Genomic_DNA"/>
</dbReference>
<evidence type="ECO:0000313" key="5">
    <source>
        <dbReference type="Proteomes" id="UP000244005"/>
    </source>
</evidence>